<dbReference type="PANTHER" id="PTHR34222">
    <property type="entry name" value="GAG_PRE-INTEGRS DOMAIN-CONTAINING PROTEIN"/>
    <property type="match status" value="1"/>
</dbReference>
<evidence type="ECO:0000313" key="3">
    <source>
        <dbReference type="EMBL" id="GJT33085.1"/>
    </source>
</evidence>
<name>A0ABQ5D2I5_9ASTR</name>
<keyword evidence="4" id="KW-1185">Reference proteome</keyword>
<dbReference type="EMBL" id="BQNB010014848">
    <property type="protein sequence ID" value="GJT33085.1"/>
    <property type="molecule type" value="Genomic_DNA"/>
</dbReference>
<accession>A0ABQ5D2I5</accession>
<dbReference type="InterPro" id="IPR013103">
    <property type="entry name" value="RVT_2"/>
</dbReference>
<dbReference type="Proteomes" id="UP001151760">
    <property type="component" value="Unassembled WGS sequence"/>
</dbReference>
<feature type="region of interest" description="Disordered" evidence="1">
    <location>
        <begin position="182"/>
        <end position="218"/>
    </location>
</feature>
<evidence type="ECO:0000259" key="2">
    <source>
        <dbReference type="Pfam" id="PF07727"/>
    </source>
</evidence>
<gene>
    <name evidence="3" type="ORF">Tco_0923504</name>
</gene>
<dbReference type="Pfam" id="PF07727">
    <property type="entry name" value="RVT_2"/>
    <property type="match status" value="1"/>
</dbReference>
<feature type="compositionally biased region" description="Low complexity" evidence="1">
    <location>
        <begin position="205"/>
        <end position="218"/>
    </location>
</feature>
<sequence length="573" mass="64641">MGFVNGTCSRATYLASAPLLEQWDRCNAVMLNWILSSLSRDVYLGHVFSDNVEKFDILTKLPKCTCAARIKLVDHGKLLKFTQFLMGLDDIYQPIRRSLLAWEILPEVKDAIVIISREESYREVLPSSVKTNNIDRNNNWSNNVNNVNRGGYDSLLCKNNGLKGHTIDRFFEIIRYPPGSKRNPSLKSTNNFINNKSNNEDSKKGNVGNNNSKTSTGNVSITNEQVMKLMSNLNDKSCSTAQANMAGANQRMINSTKDMIDLVDVSDLKLNVILRLNNDVMLFNVLVVLEYNVSLLLVHKLIKDSKLSVGFDETKCYIQNLRKGRVQGTGSKFGGLYLFDKEYNKSAVSNNSKFFACHVSKEVWHYRLGHPANQVLKLLHSSVLNGKSPFSLVYGKEPNLSQLRSSGYLCFAAIVKGSDKFSEKSEKCVLISYASGFDLDFHQPGHDGLNTATPLGNNNEFEGNVGTSEQMNAMNDEMLALYENDTWELTDLPFGRKPIGSKWVFRIKYKSTGEVERFKARLVAKGFNQREGIDYEETSSPVVKMSIVLLVKLCKRIGSYIKWMLIMLFFMEV</sequence>
<comment type="caution">
    <text evidence="3">The sequence shown here is derived from an EMBL/GenBank/DDBJ whole genome shotgun (WGS) entry which is preliminary data.</text>
</comment>
<protein>
    <submittedName>
        <fullName evidence="3">Ribonuclease H-like domain-containing protein</fullName>
    </submittedName>
</protein>
<proteinExistence type="predicted"/>
<dbReference type="PANTHER" id="PTHR34222:SF99">
    <property type="entry name" value="PROTEIN, PUTATIVE-RELATED"/>
    <property type="match status" value="1"/>
</dbReference>
<feature type="domain" description="Reverse transcriptase Ty1/copia-type" evidence="2">
    <location>
        <begin position="484"/>
        <end position="553"/>
    </location>
</feature>
<reference evidence="3" key="2">
    <citation type="submission" date="2022-01" db="EMBL/GenBank/DDBJ databases">
        <authorList>
            <person name="Yamashiro T."/>
            <person name="Shiraishi A."/>
            <person name="Satake H."/>
            <person name="Nakayama K."/>
        </authorList>
    </citation>
    <scope>NUCLEOTIDE SEQUENCE</scope>
</reference>
<reference evidence="3" key="1">
    <citation type="journal article" date="2022" name="Int. J. Mol. Sci.">
        <title>Draft Genome of Tanacetum Coccineum: Genomic Comparison of Closely Related Tanacetum-Family Plants.</title>
        <authorList>
            <person name="Yamashiro T."/>
            <person name="Shiraishi A."/>
            <person name="Nakayama K."/>
            <person name="Satake H."/>
        </authorList>
    </citation>
    <scope>NUCLEOTIDE SEQUENCE</scope>
</reference>
<organism evidence="3 4">
    <name type="scientific">Tanacetum coccineum</name>
    <dbReference type="NCBI Taxonomy" id="301880"/>
    <lineage>
        <taxon>Eukaryota</taxon>
        <taxon>Viridiplantae</taxon>
        <taxon>Streptophyta</taxon>
        <taxon>Embryophyta</taxon>
        <taxon>Tracheophyta</taxon>
        <taxon>Spermatophyta</taxon>
        <taxon>Magnoliopsida</taxon>
        <taxon>eudicotyledons</taxon>
        <taxon>Gunneridae</taxon>
        <taxon>Pentapetalae</taxon>
        <taxon>asterids</taxon>
        <taxon>campanulids</taxon>
        <taxon>Asterales</taxon>
        <taxon>Asteraceae</taxon>
        <taxon>Asteroideae</taxon>
        <taxon>Anthemideae</taxon>
        <taxon>Anthemidinae</taxon>
        <taxon>Tanacetum</taxon>
    </lineage>
</organism>
<evidence type="ECO:0000256" key="1">
    <source>
        <dbReference type="SAM" id="MobiDB-lite"/>
    </source>
</evidence>
<evidence type="ECO:0000313" key="4">
    <source>
        <dbReference type="Proteomes" id="UP001151760"/>
    </source>
</evidence>